<keyword evidence="3" id="KW-0806">Transcription termination</keyword>
<evidence type="ECO:0000256" key="6">
    <source>
        <dbReference type="ARBA" id="ARBA00023242"/>
    </source>
</evidence>
<dbReference type="PROSITE" id="PS50082">
    <property type="entry name" value="WD_REPEATS_2"/>
    <property type="match status" value="3"/>
</dbReference>
<evidence type="ECO:0000256" key="4">
    <source>
        <dbReference type="ARBA" id="ARBA00022574"/>
    </source>
</evidence>
<feature type="repeat" description="WD" evidence="7">
    <location>
        <begin position="21"/>
        <end position="62"/>
    </location>
</feature>
<dbReference type="PRINTS" id="PR00320">
    <property type="entry name" value="GPROTEINBRPT"/>
</dbReference>
<feature type="repeat" description="WD" evidence="7">
    <location>
        <begin position="260"/>
        <end position="290"/>
    </location>
</feature>
<gene>
    <name evidence="8" type="ORF">Agub_g2989</name>
</gene>
<dbReference type="PROSITE" id="PS50294">
    <property type="entry name" value="WD_REPEATS_REGION"/>
    <property type="match status" value="1"/>
</dbReference>
<keyword evidence="9" id="KW-1185">Reference proteome</keyword>
<dbReference type="SMART" id="SM00320">
    <property type="entry name" value="WD40"/>
    <property type="match status" value="5"/>
</dbReference>
<evidence type="ECO:0000256" key="2">
    <source>
        <dbReference type="ARBA" id="ARBA00005616"/>
    </source>
</evidence>
<evidence type="ECO:0000256" key="1">
    <source>
        <dbReference type="ARBA" id="ARBA00004123"/>
    </source>
</evidence>
<keyword evidence="5" id="KW-0677">Repeat</keyword>
<evidence type="ECO:0000313" key="9">
    <source>
        <dbReference type="Proteomes" id="UP001054857"/>
    </source>
</evidence>
<dbReference type="InterPro" id="IPR036322">
    <property type="entry name" value="WD40_repeat_dom_sf"/>
</dbReference>
<keyword evidence="3" id="KW-0805">Transcription regulation</keyword>
<dbReference type="InterPro" id="IPR001680">
    <property type="entry name" value="WD40_rpt"/>
</dbReference>
<evidence type="ECO:0000256" key="3">
    <source>
        <dbReference type="ARBA" id="ARBA00022472"/>
    </source>
</evidence>
<feature type="repeat" description="WD" evidence="7">
    <location>
        <begin position="116"/>
        <end position="151"/>
    </location>
</feature>
<dbReference type="InterPro" id="IPR020472">
    <property type="entry name" value="WD40_PAC1"/>
</dbReference>
<dbReference type="InterPro" id="IPR037867">
    <property type="entry name" value="Swd2/WDR82"/>
</dbReference>
<comment type="caution">
    <text evidence="8">The sequence shown here is derived from an EMBL/GenBank/DDBJ whole genome shotgun (WGS) entry which is preliminary data.</text>
</comment>
<dbReference type="EMBL" id="BMAR01000002">
    <property type="protein sequence ID" value="GFR42142.1"/>
    <property type="molecule type" value="Genomic_DNA"/>
</dbReference>
<dbReference type="Gene3D" id="2.130.10.10">
    <property type="entry name" value="YVTN repeat-like/Quinoprotein amine dehydrogenase"/>
    <property type="match status" value="2"/>
</dbReference>
<dbReference type="GO" id="GO:0003682">
    <property type="term" value="F:chromatin binding"/>
    <property type="evidence" value="ECO:0007669"/>
    <property type="project" value="TreeGrafter"/>
</dbReference>
<comment type="subcellular location">
    <subcellularLocation>
        <location evidence="1">Nucleus</location>
    </subcellularLocation>
</comment>
<protein>
    <submittedName>
        <fullName evidence="8">Uncharacterized protein</fullName>
    </submittedName>
</protein>
<organism evidence="8 9">
    <name type="scientific">Astrephomene gubernaculifera</name>
    <dbReference type="NCBI Taxonomy" id="47775"/>
    <lineage>
        <taxon>Eukaryota</taxon>
        <taxon>Viridiplantae</taxon>
        <taxon>Chlorophyta</taxon>
        <taxon>core chlorophytes</taxon>
        <taxon>Chlorophyceae</taxon>
        <taxon>CS clade</taxon>
        <taxon>Chlamydomonadales</taxon>
        <taxon>Astrephomenaceae</taxon>
        <taxon>Astrephomene</taxon>
    </lineage>
</organism>
<dbReference type="GO" id="GO:0006353">
    <property type="term" value="P:DNA-templated transcription termination"/>
    <property type="evidence" value="ECO:0007669"/>
    <property type="project" value="UniProtKB-KW"/>
</dbReference>
<sequence>MAQQMALDDRVLKCMGVGKCFKEGHMRINSMDFCRTEDLLVTGSDDDSIRVYNVARGVPVDTLHSRKYGVQNVCFTHHSDCIIYASRKAAGPQVKPTEAHALRYHSLHSNQYLRYFMGHTAQVNSLCFSPKNDTFVSAAQDKTARLWDVRTNICQGCLQVPGNPTASIDQQGLVFAVAAESGVIKLYDLRSYDKGPFDTFTVEEEKGSPAGFADIRFSNNGNLLMAVAEGRIYLLDAYKGTVYKRFANGIPEAGGAVEAAITADNQYLLSGCDDRAIRVWHIESGREVATWQGHSQVPGCLRMSGRRALVASACTALVLWIPNLKILEGLPPA</sequence>
<reference evidence="8 9" key="1">
    <citation type="journal article" date="2021" name="Sci. Rep.">
        <title>Genome sequencing of the multicellular alga Astrephomene provides insights into convergent evolution of germ-soma differentiation.</title>
        <authorList>
            <person name="Yamashita S."/>
            <person name="Yamamoto K."/>
            <person name="Matsuzaki R."/>
            <person name="Suzuki S."/>
            <person name="Yamaguchi H."/>
            <person name="Hirooka S."/>
            <person name="Minakuchi Y."/>
            <person name="Miyagishima S."/>
            <person name="Kawachi M."/>
            <person name="Toyoda A."/>
            <person name="Nozaki H."/>
        </authorList>
    </citation>
    <scope>NUCLEOTIDE SEQUENCE [LARGE SCALE GENOMIC DNA]</scope>
    <source>
        <strain evidence="8 9">NIES-4017</strain>
    </source>
</reference>
<dbReference type="Proteomes" id="UP001054857">
    <property type="component" value="Unassembled WGS sequence"/>
</dbReference>
<dbReference type="AlphaFoldDB" id="A0AAD3HII7"/>
<evidence type="ECO:0000313" key="8">
    <source>
        <dbReference type="EMBL" id="GFR42142.1"/>
    </source>
</evidence>
<dbReference type="PANTHER" id="PTHR19861:SF0">
    <property type="entry name" value="WD REPEAT-CONTAINING PROTEIN 82"/>
    <property type="match status" value="1"/>
</dbReference>
<dbReference type="Pfam" id="PF00400">
    <property type="entry name" value="WD40"/>
    <property type="match status" value="3"/>
</dbReference>
<keyword evidence="6" id="KW-0539">Nucleus</keyword>
<evidence type="ECO:0000256" key="7">
    <source>
        <dbReference type="PROSITE-ProRule" id="PRU00221"/>
    </source>
</evidence>
<dbReference type="GO" id="GO:0048188">
    <property type="term" value="C:Set1C/COMPASS complex"/>
    <property type="evidence" value="ECO:0007669"/>
    <property type="project" value="TreeGrafter"/>
</dbReference>
<accession>A0AAD3HII7</accession>
<name>A0AAD3HII7_9CHLO</name>
<dbReference type="PANTHER" id="PTHR19861">
    <property type="entry name" value="WD40 REPEAT PROTEIN SWD2"/>
    <property type="match status" value="1"/>
</dbReference>
<keyword evidence="4 7" id="KW-0853">WD repeat</keyword>
<keyword evidence="3" id="KW-0804">Transcription</keyword>
<dbReference type="SUPFAM" id="SSF50978">
    <property type="entry name" value="WD40 repeat-like"/>
    <property type="match status" value="1"/>
</dbReference>
<comment type="similarity">
    <text evidence="2">Belongs to the WD repeat SWD2 family.</text>
</comment>
<proteinExistence type="inferred from homology"/>
<evidence type="ECO:0000256" key="5">
    <source>
        <dbReference type="ARBA" id="ARBA00022737"/>
    </source>
</evidence>
<dbReference type="InterPro" id="IPR015943">
    <property type="entry name" value="WD40/YVTN_repeat-like_dom_sf"/>
</dbReference>